<organism evidence="8 9">
    <name type="scientific">Dermabacter vaginalis</name>
    <dbReference type="NCBI Taxonomy" id="1630135"/>
    <lineage>
        <taxon>Bacteria</taxon>
        <taxon>Bacillati</taxon>
        <taxon>Actinomycetota</taxon>
        <taxon>Actinomycetes</taxon>
        <taxon>Micrococcales</taxon>
        <taxon>Dermabacteraceae</taxon>
        <taxon>Dermabacter</taxon>
    </lineage>
</organism>
<feature type="domain" description="dUTPase-like" evidence="7">
    <location>
        <begin position="31"/>
        <end position="158"/>
    </location>
</feature>
<feature type="compositionally biased region" description="Low complexity" evidence="6">
    <location>
        <begin position="159"/>
        <end position="171"/>
    </location>
</feature>
<keyword evidence="5" id="KW-0460">Magnesium</keyword>
<dbReference type="PATRIC" id="fig|1630135.4.peg.1202"/>
<dbReference type="NCBIfam" id="TIGR00576">
    <property type="entry name" value="dut"/>
    <property type="match status" value="1"/>
</dbReference>
<dbReference type="KEGG" id="dva:DAD186_12010"/>
<evidence type="ECO:0000313" key="8">
    <source>
        <dbReference type="EMBL" id="ANP27751.1"/>
    </source>
</evidence>
<keyword evidence="5" id="KW-0479">Metal-binding</keyword>
<evidence type="ECO:0000313" key="9">
    <source>
        <dbReference type="Proteomes" id="UP000092596"/>
    </source>
</evidence>
<comment type="cofactor">
    <cofactor evidence="5">
        <name>Mg(2+)</name>
        <dbReference type="ChEBI" id="CHEBI:18420"/>
    </cofactor>
</comment>
<dbReference type="EMBL" id="CP012117">
    <property type="protein sequence ID" value="ANP27751.1"/>
    <property type="molecule type" value="Genomic_DNA"/>
</dbReference>
<dbReference type="GO" id="GO:0046081">
    <property type="term" value="P:dUTP catabolic process"/>
    <property type="evidence" value="ECO:0007669"/>
    <property type="project" value="InterPro"/>
</dbReference>
<gene>
    <name evidence="5" type="primary">dut</name>
    <name evidence="8" type="ORF">DAD186_12010</name>
</gene>
<dbReference type="AlphaFoldDB" id="A0A1B0ZII7"/>
<feature type="region of interest" description="Disordered" evidence="6">
    <location>
        <begin position="150"/>
        <end position="171"/>
    </location>
</feature>
<dbReference type="GO" id="GO:0004170">
    <property type="term" value="F:dUTP diphosphatase activity"/>
    <property type="evidence" value="ECO:0007669"/>
    <property type="project" value="UniProtKB-UniRule"/>
</dbReference>
<feature type="binding site" evidence="5">
    <location>
        <position position="91"/>
    </location>
    <ligand>
        <name>substrate</name>
    </ligand>
</feature>
<evidence type="ECO:0000256" key="6">
    <source>
        <dbReference type="SAM" id="MobiDB-lite"/>
    </source>
</evidence>
<dbReference type="InterPro" id="IPR036157">
    <property type="entry name" value="dUTPase-like_sf"/>
</dbReference>
<feature type="binding site" evidence="5">
    <location>
        <begin position="78"/>
        <end position="80"/>
    </location>
    <ligand>
        <name>substrate</name>
    </ligand>
</feature>
<evidence type="ECO:0000256" key="2">
    <source>
        <dbReference type="ARBA" id="ARBA00022801"/>
    </source>
</evidence>
<dbReference type="EC" id="3.6.1.23" evidence="5"/>
<comment type="pathway">
    <text evidence="5">Pyrimidine metabolism; dUMP biosynthesis; dUMP from dCTP (dUTP route): step 2/2.</text>
</comment>
<dbReference type="UniPathway" id="UPA00610">
    <property type="reaction ID" value="UER00666"/>
</dbReference>
<dbReference type="RefSeq" id="WP_082991107.1">
    <property type="nucleotide sequence ID" value="NZ_CP012117.1"/>
</dbReference>
<evidence type="ECO:0000256" key="4">
    <source>
        <dbReference type="ARBA" id="ARBA00047686"/>
    </source>
</evidence>
<accession>A0A1B0ZII7</accession>
<evidence type="ECO:0000256" key="3">
    <source>
        <dbReference type="ARBA" id="ARBA00023080"/>
    </source>
</evidence>
<dbReference type="PANTHER" id="PTHR11241">
    <property type="entry name" value="DEOXYURIDINE 5'-TRIPHOSPHATE NUCLEOTIDOHYDROLASE"/>
    <property type="match status" value="1"/>
</dbReference>
<name>A0A1B0ZII7_9MICO</name>
<protein>
    <recommendedName>
        <fullName evidence="5">Deoxyuridine 5'-triphosphate nucleotidohydrolase</fullName>
        <shortName evidence="5">dUTPase</shortName>
        <ecNumber evidence="5">3.6.1.23</ecNumber>
    </recommendedName>
    <alternativeName>
        <fullName evidence="5">dUTP pyrophosphatase</fullName>
    </alternativeName>
</protein>
<dbReference type="Proteomes" id="UP000092596">
    <property type="component" value="Chromosome"/>
</dbReference>
<comment type="function">
    <text evidence="5">This enzyme is involved in nucleotide metabolism: it produces dUMP, the immediate precursor of thymidine nucleotides and it decreases the intracellular concentration of dUTP so that uracil cannot be incorporated into DNA.</text>
</comment>
<dbReference type="STRING" id="1630135.DAD186_12010"/>
<evidence type="ECO:0000256" key="1">
    <source>
        <dbReference type="ARBA" id="ARBA00006581"/>
    </source>
</evidence>
<keyword evidence="3 5" id="KW-0546">Nucleotide metabolism</keyword>
<evidence type="ECO:0000259" key="7">
    <source>
        <dbReference type="Pfam" id="PF00692"/>
    </source>
</evidence>
<comment type="similarity">
    <text evidence="1 5">Belongs to the dUTPase family.</text>
</comment>
<dbReference type="NCBIfam" id="NF001862">
    <property type="entry name" value="PRK00601.1"/>
    <property type="match status" value="1"/>
</dbReference>
<dbReference type="SUPFAM" id="SSF51283">
    <property type="entry name" value="dUTPase-like"/>
    <property type="match status" value="1"/>
</dbReference>
<keyword evidence="2 5" id="KW-0378">Hydrolase</keyword>
<dbReference type="InterPro" id="IPR008181">
    <property type="entry name" value="dUTPase"/>
</dbReference>
<feature type="binding site" evidence="5">
    <location>
        <begin position="95"/>
        <end position="97"/>
    </location>
    <ligand>
        <name>substrate</name>
    </ligand>
</feature>
<dbReference type="CDD" id="cd07557">
    <property type="entry name" value="trimeric_dUTPase"/>
    <property type="match status" value="1"/>
</dbReference>
<comment type="caution">
    <text evidence="5">Lacks conserved residue(s) required for the propagation of feature annotation.</text>
</comment>
<dbReference type="GO" id="GO:0000287">
    <property type="term" value="F:magnesium ion binding"/>
    <property type="evidence" value="ECO:0007669"/>
    <property type="project" value="UniProtKB-UniRule"/>
</dbReference>
<dbReference type="HAMAP" id="MF_00116">
    <property type="entry name" value="dUTPase_bact"/>
    <property type="match status" value="1"/>
</dbReference>
<reference evidence="8 9" key="1">
    <citation type="submission" date="2015-06" db="EMBL/GenBank/DDBJ databases">
        <title>Investigation of pathophysiology for high-risk pregnancy and development of treatment modality based on it.</title>
        <authorList>
            <person name="Kim B.-C."/>
            <person name="Lim S."/>
        </authorList>
    </citation>
    <scope>NUCLEOTIDE SEQUENCE [LARGE SCALE GENOMIC DNA]</scope>
    <source>
        <strain evidence="8 9">AD1-86</strain>
    </source>
</reference>
<comment type="catalytic activity">
    <reaction evidence="4 5">
        <text>dUTP + H2O = dUMP + diphosphate + H(+)</text>
        <dbReference type="Rhea" id="RHEA:10248"/>
        <dbReference type="ChEBI" id="CHEBI:15377"/>
        <dbReference type="ChEBI" id="CHEBI:15378"/>
        <dbReference type="ChEBI" id="CHEBI:33019"/>
        <dbReference type="ChEBI" id="CHEBI:61555"/>
        <dbReference type="ChEBI" id="CHEBI:246422"/>
        <dbReference type="EC" id="3.6.1.23"/>
    </reaction>
</comment>
<dbReference type="InterPro" id="IPR029054">
    <property type="entry name" value="dUTPase-like"/>
</dbReference>
<proteinExistence type="inferred from homology"/>
<dbReference type="InterPro" id="IPR033704">
    <property type="entry name" value="dUTPase_trimeric"/>
</dbReference>
<evidence type="ECO:0000256" key="5">
    <source>
        <dbReference type="HAMAP-Rule" id="MF_00116"/>
    </source>
</evidence>
<dbReference type="Pfam" id="PF00692">
    <property type="entry name" value="dUTPase"/>
    <property type="match status" value="1"/>
</dbReference>
<sequence>MSENATAPTPSAGAPRPVELPTVCEAPELALSRAHADDAGLDLTSAIDFDLAPGERALIPTGVRIALPPATVGLVCPRSGLAAKHGITIVNGPGVVDEGYRGELKVALLNTDTTETLHIARGDRIAQIVIVPILRPTIVEVDSLDPAARGEAGFGSSGGFSSTTNGEGHEG</sequence>
<dbReference type="PANTHER" id="PTHR11241:SF0">
    <property type="entry name" value="DEOXYURIDINE 5'-TRIPHOSPHATE NUCLEOTIDOHYDROLASE"/>
    <property type="match status" value="1"/>
</dbReference>
<dbReference type="GO" id="GO:0006226">
    <property type="term" value="P:dUMP biosynthetic process"/>
    <property type="evidence" value="ECO:0007669"/>
    <property type="project" value="UniProtKB-UniRule"/>
</dbReference>
<dbReference type="Gene3D" id="2.70.40.10">
    <property type="match status" value="1"/>
</dbReference>